<dbReference type="PROSITE" id="PS50011">
    <property type="entry name" value="PROTEIN_KINASE_DOM"/>
    <property type="match status" value="1"/>
</dbReference>
<sequence length="80" mass="8832">MTEPVLGSDAKWFHLARQLISALVWLHNDAQVVHGDIKPGNILLTRVQGSGIDISFQPIFADFSSAQRLDTDDTTVNTLK</sequence>
<dbReference type="InterPro" id="IPR008271">
    <property type="entry name" value="Ser/Thr_kinase_AS"/>
</dbReference>
<accession>A0A3A2ZBM5</accession>
<dbReference type="SUPFAM" id="SSF56112">
    <property type="entry name" value="Protein kinase-like (PK-like)"/>
    <property type="match status" value="1"/>
</dbReference>
<dbReference type="Proteomes" id="UP000266188">
    <property type="component" value="Unassembled WGS sequence"/>
</dbReference>
<evidence type="ECO:0000259" key="1">
    <source>
        <dbReference type="PROSITE" id="PS50011"/>
    </source>
</evidence>
<dbReference type="OrthoDB" id="626167at2759"/>
<feature type="domain" description="Protein kinase" evidence="1">
    <location>
        <begin position="1"/>
        <end position="80"/>
    </location>
</feature>
<dbReference type="Gene3D" id="1.10.510.10">
    <property type="entry name" value="Transferase(Phosphotransferase) domain 1"/>
    <property type="match status" value="1"/>
</dbReference>
<dbReference type="InterPro" id="IPR011009">
    <property type="entry name" value="Kinase-like_dom_sf"/>
</dbReference>
<protein>
    <recommendedName>
        <fullName evidence="1">Protein kinase domain-containing protein</fullName>
    </recommendedName>
</protein>
<dbReference type="AlphaFoldDB" id="A0A3A2ZBM5"/>
<dbReference type="PROSITE" id="PS00108">
    <property type="entry name" value="PROTEIN_KINASE_ST"/>
    <property type="match status" value="1"/>
</dbReference>
<reference evidence="3" key="1">
    <citation type="submission" date="2017-02" db="EMBL/GenBank/DDBJ databases">
        <authorList>
            <person name="Tafer H."/>
            <person name="Lopandic K."/>
        </authorList>
    </citation>
    <scope>NUCLEOTIDE SEQUENCE [LARGE SCALE GENOMIC DNA]</scope>
    <source>
        <strain evidence="3">CBS 366.77</strain>
    </source>
</reference>
<dbReference type="EMBL" id="MVGC01002647">
    <property type="protein sequence ID" value="RJE16794.1"/>
    <property type="molecule type" value="Genomic_DNA"/>
</dbReference>
<dbReference type="STRING" id="2070753.A0A3A2ZBM5"/>
<name>A0A3A2ZBM5_9EURO</name>
<dbReference type="GO" id="GO:0005524">
    <property type="term" value="F:ATP binding"/>
    <property type="evidence" value="ECO:0007669"/>
    <property type="project" value="InterPro"/>
</dbReference>
<organism evidence="2 3">
    <name type="scientific">Aspergillus sclerotialis</name>
    <dbReference type="NCBI Taxonomy" id="2070753"/>
    <lineage>
        <taxon>Eukaryota</taxon>
        <taxon>Fungi</taxon>
        <taxon>Dikarya</taxon>
        <taxon>Ascomycota</taxon>
        <taxon>Pezizomycotina</taxon>
        <taxon>Eurotiomycetes</taxon>
        <taxon>Eurotiomycetidae</taxon>
        <taxon>Eurotiales</taxon>
        <taxon>Aspergillaceae</taxon>
        <taxon>Aspergillus</taxon>
        <taxon>Aspergillus subgen. Polypaecilum</taxon>
    </lineage>
</organism>
<evidence type="ECO:0000313" key="2">
    <source>
        <dbReference type="EMBL" id="RJE16794.1"/>
    </source>
</evidence>
<proteinExistence type="predicted"/>
<gene>
    <name evidence="2" type="ORF">PHISCL_10869</name>
</gene>
<keyword evidence="3" id="KW-1185">Reference proteome</keyword>
<comment type="caution">
    <text evidence="2">The sequence shown here is derived from an EMBL/GenBank/DDBJ whole genome shotgun (WGS) entry which is preliminary data.</text>
</comment>
<dbReference type="InterPro" id="IPR000719">
    <property type="entry name" value="Prot_kinase_dom"/>
</dbReference>
<evidence type="ECO:0000313" key="3">
    <source>
        <dbReference type="Proteomes" id="UP000266188"/>
    </source>
</evidence>
<dbReference type="GO" id="GO:0004672">
    <property type="term" value="F:protein kinase activity"/>
    <property type="evidence" value="ECO:0007669"/>
    <property type="project" value="InterPro"/>
</dbReference>